<feature type="compositionally biased region" description="Basic residues" evidence="1">
    <location>
        <begin position="117"/>
        <end position="130"/>
    </location>
</feature>
<organism evidence="2">
    <name type="scientific">marine metagenome</name>
    <dbReference type="NCBI Taxonomy" id="408172"/>
    <lineage>
        <taxon>unclassified sequences</taxon>
        <taxon>metagenomes</taxon>
        <taxon>ecological metagenomes</taxon>
    </lineage>
</organism>
<accession>A0A382MJW6</accession>
<dbReference type="EMBL" id="UINC01093341">
    <property type="protein sequence ID" value="SVC47692.1"/>
    <property type="molecule type" value="Genomic_DNA"/>
</dbReference>
<gene>
    <name evidence="2" type="ORF">METZ01_LOCUS300546</name>
</gene>
<reference evidence="2" key="1">
    <citation type="submission" date="2018-05" db="EMBL/GenBank/DDBJ databases">
        <authorList>
            <person name="Lanie J.A."/>
            <person name="Ng W.-L."/>
            <person name="Kazmierczak K.M."/>
            <person name="Andrzejewski T.M."/>
            <person name="Davidsen T.M."/>
            <person name="Wayne K.J."/>
            <person name="Tettelin H."/>
            <person name="Glass J.I."/>
            <person name="Rusch D."/>
            <person name="Podicherti R."/>
            <person name="Tsui H.-C.T."/>
            <person name="Winkler M.E."/>
        </authorList>
    </citation>
    <scope>NUCLEOTIDE SEQUENCE</scope>
</reference>
<feature type="region of interest" description="Disordered" evidence="1">
    <location>
        <begin position="73"/>
        <end position="130"/>
    </location>
</feature>
<feature type="compositionally biased region" description="Basic and acidic residues" evidence="1">
    <location>
        <begin position="100"/>
        <end position="116"/>
    </location>
</feature>
<feature type="compositionally biased region" description="Polar residues" evidence="1">
    <location>
        <begin position="87"/>
        <end position="99"/>
    </location>
</feature>
<dbReference type="AlphaFoldDB" id="A0A382MJW6"/>
<protein>
    <submittedName>
        <fullName evidence="2">Uncharacterized protein</fullName>
    </submittedName>
</protein>
<proteinExistence type="predicted"/>
<name>A0A382MJW6_9ZZZZ</name>
<evidence type="ECO:0000256" key="1">
    <source>
        <dbReference type="SAM" id="MobiDB-lite"/>
    </source>
</evidence>
<sequence length="130" mass="15156">MSEEPRKEFTQEYLEEKLQAIGDKLGDAYGEPFLRELITRMERTVAHFNEEVDVMVETVKNRSKNRRKFLVTSRGDEFDESTDQEALFSTSGDVSSSTNDENKKSNKDSDVEASEPKKKRFSFFKRKKKD</sequence>
<evidence type="ECO:0000313" key="2">
    <source>
        <dbReference type="EMBL" id="SVC47692.1"/>
    </source>
</evidence>